<dbReference type="Proteomes" id="UP001060164">
    <property type="component" value="Chromosome"/>
</dbReference>
<evidence type="ECO:0000313" key="11">
    <source>
        <dbReference type="Proteomes" id="UP001060164"/>
    </source>
</evidence>
<keyword evidence="3 8" id="KW-0813">Transport</keyword>
<keyword evidence="7 8" id="KW-0472">Membrane</keyword>
<dbReference type="InterPro" id="IPR000515">
    <property type="entry name" value="MetI-like"/>
</dbReference>
<comment type="subcellular location">
    <subcellularLocation>
        <location evidence="1 8">Cell membrane</location>
        <topology evidence="1 8">Multi-pass membrane protein</topology>
    </subcellularLocation>
</comment>
<evidence type="ECO:0000313" key="10">
    <source>
        <dbReference type="EMBL" id="UWP60501.1"/>
    </source>
</evidence>
<dbReference type="Gene3D" id="1.10.3720.10">
    <property type="entry name" value="MetI-like"/>
    <property type="match status" value="1"/>
</dbReference>
<organism evidence="10 11">
    <name type="scientific">Ruminococcus gauvreauii</name>
    <dbReference type="NCBI Taxonomy" id="438033"/>
    <lineage>
        <taxon>Bacteria</taxon>
        <taxon>Bacillati</taxon>
        <taxon>Bacillota</taxon>
        <taxon>Clostridia</taxon>
        <taxon>Eubacteriales</taxon>
        <taxon>Oscillospiraceae</taxon>
        <taxon>Ruminococcus</taxon>
    </lineage>
</organism>
<dbReference type="PROSITE" id="PS50928">
    <property type="entry name" value="ABC_TM1"/>
    <property type="match status" value="1"/>
</dbReference>
<keyword evidence="11" id="KW-1185">Reference proteome</keyword>
<dbReference type="EMBL" id="CP102290">
    <property type="protein sequence ID" value="UWP60501.1"/>
    <property type="molecule type" value="Genomic_DNA"/>
</dbReference>
<reference evidence="10" key="1">
    <citation type="journal article" date="2022" name="Cell">
        <title>Design, construction, and in vivo augmentation of a complex gut microbiome.</title>
        <authorList>
            <person name="Cheng A.G."/>
            <person name="Ho P.Y."/>
            <person name="Aranda-Diaz A."/>
            <person name="Jain S."/>
            <person name="Yu F.B."/>
            <person name="Meng X."/>
            <person name="Wang M."/>
            <person name="Iakiviak M."/>
            <person name="Nagashima K."/>
            <person name="Zhao A."/>
            <person name="Murugkar P."/>
            <person name="Patil A."/>
            <person name="Atabakhsh K."/>
            <person name="Weakley A."/>
            <person name="Yan J."/>
            <person name="Brumbaugh A.R."/>
            <person name="Higginbottom S."/>
            <person name="Dimas A."/>
            <person name="Shiver A.L."/>
            <person name="Deutschbauer A."/>
            <person name="Neff N."/>
            <person name="Sonnenburg J.L."/>
            <person name="Huang K.C."/>
            <person name="Fischbach M.A."/>
        </authorList>
    </citation>
    <scope>NUCLEOTIDE SEQUENCE</scope>
    <source>
        <strain evidence="10">DSM 19829</strain>
    </source>
</reference>
<evidence type="ECO:0000256" key="2">
    <source>
        <dbReference type="ARBA" id="ARBA00007069"/>
    </source>
</evidence>
<feature type="transmembrane region" description="Helical" evidence="8">
    <location>
        <begin position="253"/>
        <end position="275"/>
    </location>
</feature>
<keyword evidence="5 8" id="KW-0812">Transmembrane</keyword>
<dbReference type="SUPFAM" id="SSF161098">
    <property type="entry name" value="MetI-like"/>
    <property type="match status" value="1"/>
</dbReference>
<gene>
    <name evidence="10" type="ORF">NQ502_05545</name>
</gene>
<feature type="transmembrane region" description="Helical" evidence="8">
    <location>
        <begin position="12"/>
        <end position="35"/>
    </location>
</feature>
<keyword evidence="4" id="KW-1003">Cell membrane</keyword>
<evidence type="ECO:0000259" key="9">
    <source>
        <dbReference type="PROSITE" id="PS50928"/>
    </source>
</evidence>
<evidence type="ECO:0000256" key="3">
    <source>
        <dbReference type="ARBA" id="ARBA00022448"/>
    </source>
</evidence>
<feature type="transmembrane region" description="Helical" evidence="8">
    <location>
        <begin position="153"/>
        <end position="172"/>
    </location>
</feature>
<dbReference type="PANTHER" id="PTHR42929:SF1">
    <property type="entry name" value="INNER MEMBRANE ABC TRANSPORTER PERMEASE PROTEIN YDCU-RELATED"/>
    <property type="match status" value="1"/>
</dbReference>
<evidence type="ECO:0000256" key="5">
    <source>
        <dbReference type="ARBA" id="ARBA00022692"/>
    </source>
</evidence>
<dbReference type="Pfam" id="PF00528">
    <property type="entry name" value="BPD_transp_1"/>
    <property type="match status" value="1"/>
</dbReference>
<evidence type="ECO:0000256" key="4">
    <source>
        <dbReference type="ARBA" id="ARBA00022475"/>
    </source>
</evidence>
<feature type="transmembrane region" description="Helical" evidence="8">
    <location>
        <begin position="115"/>
        <end position="133"/>
    </location>
</feature>
<dbReference type="RefSeq" id="WP_083963503.1">
    <property type="nucleotide sequence ID" value="NZ_CABLBR010000042.1"/>
</dbReference>
<dbReference type="PANTHER" id="PTHR42929">
    <property type="entry name" value="INNER MEMBRANE ABC TRANSPORTER PERMEASE PROTEIN YDCU-RELATED-RELATED"/>
    <property type="match status" value="1"/>
</dbReference>
<dbReference type="InterPro" id="IPR035906">
    <property type="entry name" value="MetI-like_sf"/>
</dbReference>
<accession>A0ABY5VKJ9</accession>
<keyword evidence="6 8" id="KW-1133">Transmembrane helix</keyword>
<proteinExistence type="inferred from homology"/>
<name>A0ABY5VKJ9_9FIRM</name>
<sequence>MMKQRLKQMIHLLPAAPFFILVFFFLALPFCNMIIQSFLDPESGSVTLQNYVTVFTKPAYYMATWNSVKVAVIGTATGMVLSFFAALAVSALGIPARKRFMPVLNMTQNFAGFPLAFAFMLMLGHNGFIRLMAENSKLQALAGFNLYSSEGMVPMFVWFAIPLGTLLLIPGFEAIRKEWKESATLMGATGFQFWIKIGIPNLAPTLLGTTSMVFADSITTYTTVYMIMGSNATMLPIKIASMFSGDSKQQTELGSALSITMIVIILVVMGITNLVKKKYVKGGIGQ</sequence>
<evidence type="ECO:0000256" key="1">
    <source>
        <dbReference type="ARBA" id="ARBA00004651"/>
    </source>
</evidence>
<feature type="transmembrane region" description="Helical" evidence="8">
    <location>
        <begin position="193"/>
        <end position="215"/>
    </location>
</feature>
<feature type="domain" description="ABC transmembrane type-1" evidence="9">
    <location>
        <begin position="64"/>
        <end position="272"/>
    </location>
</feature>
<evidence type="ECO:0000256" key="6">
    <source>
        <dbReference type="ARBA" id="ARBA00022989"/>
    </source>
</evidence>
<dbReference type="CDD" id="cd06261">
    <property type="entry name" value="TM_PBP2"/>
    <property type="match status" value="1"/>
</dbReference>
<feature type="transmembrane region" description="Helical" evidence="8">
    <location>
        <begin position="70"/>
        <end position="94"/>
    </location>
</feature>
<protein>
    <submittedName>
        <fullName evidence="10">ABC transporter permease subunit</fullName>
    </submittedName>
</protein>
<evidence type="ECO:0000256" key="8">
    <source>
        <dbReference type="RuleBase" id="RU363032"/>
    </source>
</evidence>
<comment type="similarity">
    <text evidence="2">Belongs to the binding-protein-dependent transport system permease family. CysTW subfamily.</text>
</comment>
<evidence type="ECO:0000256" key="7">
    <source>
        <dbReference type="ARBA" id="ARBA00023136"/>
    </source>
</evidence>